<keyword evidence="6 10" id="KW-0460">Magnesium</keyword>
<dbReference type="InterPro" id="IPR012110">
    <property type="entry name" value="PDC/IPDC-like"/>
</dbReference>
<evidence type="ECO:0000256" key="11">
    <source>
        <dbReference type="RuleBase" id="RU362132"/>
    </source>
</evidence>
<dbReference type="InterPro" id="IPR047213">
    <property type="entry name" value="TPP_PYR_PDC_IPDC-like"/>
</dbReference>
<evidence type="ECO:0000313" key="15">
    <source>
        <dbReference type="EMBL" id="PMD15135.1"/>
    </source>
</evidence>
<feature type="binding site" evidence="9">
    <location>
        <position position="93"/>
    </location>
    <ligand>
        <name>pyruvate</name>
        <dbReference type="ChEBI" id="CHEBI:15361"/>
        <label>1</label>
        <note>substrate; ligand shared between two neighboring subunits</note>
    </ligand>
</feature>
<gene>
    <name evidence="15" type="ORF">NA56DRAFT_664029</name>
</gene>
<name>A0A2J6PM86_9HELO</name>
<keyword evidence="7 11" id="KW-0786">Thiamine pyrophosphate</keyword>
<evidence type="ECO:0000256" key="3">
    <source>
        <dbReference type="ARBA" id="ARBA00014422"/>
    </source>
</evidence>
<evidence type="ECO:0000256" key="2">
    <source>
        <dbReference type="ARBA" id="ARBA00007812"/>
    </source>
</evidence>
<dbReference type="GO" id="GO:0004737">
    <property type="term" value="F:pyruvate decarboxylase activity"/>
    <property type="evidence" value="ECO:0007669"/>
    <property type="project" value="TreeGrafter"/>
</dbReference>
<dbReference type="Gene3D" id="3.40.50.970">
    <property type="match status" value="2"/>
</dbReference>
<dbReference type="InterPro" id="IPR029035">
    <property type="entry name" value="DHS-like_NAD/FAD-binding_dom"/>
</dbReference>
<dbReference type="Pfam" id="PF00205">
    <property type="entry name" value="TPP_enzyme_M"/>
    <property type="match status" value="1"/>
</dbReference>
<dbReference type="GO" id="GO:0030976">
    <property type="term" value="F:thiamine pyrophosphate binding"/>
    <property type="evidence" value="ECO:0007669"/>
    <property type="project" value="InterPro"/>
</dbReference>
<evidence type="ECO:0000256" key="6">
    <source>
        <dbReference type="ARBA" id="ARBA00022842"/>
    </source>
</evidence>
<dbReference type="PANTHER" id="PTHR43452:SF3">
    <property type="entry name" value="TRANSAMINATED AMINO ACID DECARBOXYLASE"/>
    <property type="match status" value="1"/>
</dbReference>
<dbReference type="Gene3D" id="3.40.50.1220">
    <property type="entry name" value="TPP-binding domain"/>
    <property type="match status" value="1"/>
</dbReference>
<keyword evidence="4 10" id="KW-0479">Metal-binding</keyword>
<comment type="similarity">
    <text evidence="2 11">Belongs to the TPP enzyme family.</text>
</comment>
<dbReference type="SUPFAM" id="SSF52467">
    <property type="entry name" value="DHS-like NAD/FAD-binding domain"/>
    <property type="match status" value="1"/>
</dbReference>
<evidence type="ECO:0000259" key="12">
    <source>
        <dbReference type="Pfam" id="PF00205"/>
    </source>
</evidence>
<evidence type="ECO:0000256" key="5">
    <source>
        <dbReference type="ARBA" id="ARBA00022793"/>
    </source>
</evidence>
<dbReference type="EMBL" id="KZ613515">
    <property type="protein sequence ID" value="PMD15135.1"/>
    <property type="molecule type" value="Genomic_DNA"/>
</dbReference>
<dbReference type="GO" id="GO:0005829">
    <property type="term" value="C:cytosol"/>
    <property type="evidence" value="ECO:0007669"/>
    <property type="project" value="TreeGrafter"/>
</dbReference>
<feature type="binding site" evidence="10">
    <location>
        <position position="465"/>
    </location>
    <ligand>
        <name>Mg(2+)</name>
        <dbReference type="ChEBI" id="CHEBI:18420"/>
    </ligand>
</feature>
<feature type="domain" description="Thiamine pyrophosphate enzyme central" evidence="12">
    <location>
        <begin position="180"/>
        <end position="295"/>
    </location>
</feature>
<dbReference type="AlphaFoldDB" id="A0A2J6PM86"/>
<dbReference type="Pfam" id="PF02776">
    <property type="entry name" value="TPP_enzyme_N"/>
    <property type="match status" value="1"/>
</dbReference>
<dbReference type="InterPro" id="IPR012001">
    <property type="entry name" value="Thiamin_PyroP_enz_TPP-bd_dom"/>
</dbReference>
<evidence type="ECO:0000259" key="14">
    <source>
        <dbReference type="Pfam" id="PF02776"/>
    </source>
</evidence>
<evidence type="ECO:0000256" key="7">
    <source>
        <dbReference type="ARBA" id="ARBA00023052"/>
    </source>
</evidence>
<dbReference type="PANTHER" id="PTHR43452">
    <property type="entry name" value="PYRUVATE DECARBOXYLASE"/>
    <property type="match status" value="1"/>
</dbReference>
<feature type="binding site" evidence="9">
    <location>
        <position position="136"/>
    </location>
    <ligand>
        <name>pyruvate</name>
        <dbReference type="ChEBI" id="CHEBI:15361"/>
        <label>2</label>
        <note>allosteric activator</note>
    </ligand>
</feature>
<evidence type="ECO:0000259" key="13">
    <source>
        <dbReference type="Pfam" id="PF02775"/>
    </source>
</evidence>
<dbReference type="GO" id="GO:0005634">
    <property type="term" value="C:nucleus"/>
    <property type="evidence" value="ECO:0007669"/>
    <property type="project" value="TreeGrafter"/>
</dbReference>
<organism evidence="15 16">
    <name type="scientific">Hyaloscypha hepaticicola</name>
    <dbReference type="NCBI Taxonomy" id="2082293"/>
    <lineage>
        <taxon>Eukaryota</taxon>
        <taxon>Fungi</taxon>
        <taxon>Dikarya</taxon>
        <taxon>Ascomycota</taxon>
        <taxon>Pezizomycotina</taxon>
        <taxon>Leotiomycetes</taxon>
        <taxon>Helotiales</taxon>
        <taxon>Hyaloscyphaceae</taxon>
        <taxon>Hyaloscypha</taxon>
    </lineage>
</organism>
<dbReference type="InterPro" id="IPR011766">
    <property type="entry name" value="TPP_enzyme_TPP-bd"/>
</dbReference>
<feature type="domain" description="Thiamine pyrophosphate enzyme TPP-binding" evidence="13">
    <location>
        <begin position="388"/>
        <end position="497"/>
    </location>
</feature>
<dbReference type="GO" id="GO:0000287">
    <property type="term" value="F:magnesium ion binding"/>
    <property type="evidence" value="ECO:0007669"/>
    <property type="project" value="InterPro"/>
</dbReference>
<dbReference type="STRING" id="1745343.A0A2J6PM86"/>
<reference evidence="15 16" key="1">
    <citation type="submission" date="2016-05" db="EMBL/GenBank/DDBJ databases">
        <title>A degradative enzymes factory behind the ericoid mycorrhizal symbiosis.</title>
        <authorList>
            <consortium name="DOE Joint Genome Institute"/>
            <person name="Martino E."/>
            <person name="Morin E."/>
            <person name="Grelet G."/>
            <person name="Kuo A."/>
            <person name="Kohler A."/>
            <person name="Daghino S."/>
            <person name="Barry K."/>
            <person name="Choi C."/>
            <person name="Cichocki N."/>
            <person name="Clum A."/>
            <person name="Copeland A."/>
            <person name="Hainaut M."/>
            <person name="Haridas S."/>
            <person name="Labutti K."/>
            <person name="Lindquist E."/>
            <person name="Lipzen A."/>
            <person name="Khouja H.-R."/>
            <person name="Murat C."/>
            <person name="Ohm R."/>
            <person name="Olson A."/>
            <person name="Spatafora J."/>
            <person name="Veneault-Fourrey C."/>
            <person name="Henrissat B."/>
            <person name="Grigoriev I."/>
            <person name="Martin F."/>
            <person name="Perotto S."/>
        </authorList>
    </citation>
    <scope>NUCLEOTIDE SEQUENCE [LARGE SCALE GENOMIC DNA]</scope>
    <source>
        <strain evidence="15 16">UAMH 7357</strain>
    </source>
</reference>
<dbReference type="Proteomes" id="UP000235672">
    <property type="component" value="Unassembled WGS sequence"/>
</dbReference>
<dbReference type="CDD" id="cd02005">
    <property type="entry name" value="TPP_PDC_IPDC"/>
    <property type="match status" value="1"/>
</dbReference>
<dbReference type="InterPro" id="IPR029061">
    <property type="entry name" value="THDP-binding"/>
</dbReference>
<feature type="binding site" evidence="9">
    <location>
        <position position="6"/>
    </location>
    <ligand>
        <name>pyruvate</name>
        <dbReference type="ChEBI" id="CHEBI:15361"/>
        <label>1</label>
        <note>substrate; ligand shared between two neighboring subunits</note>
    </ligand>
</feature>
<evidence type="ECO:0000256" key="8">
    <source>
        <dbReference type="ARBA" id="ARBA00023239"/>
    </source>
</evidence>
<keyword evidence="16" id="KW-1185">Reference proteome</keyword>
<dbReference type="FunFam" id="3.40.50.970:FF:000024">
    <property type="entry name" value="Pyruvate decarboxylase isozyme"/>
    <property type="match status" value="1"/>
</dbReference>
<dbReference type="PIRSF" id="PIRSF036565">
    <property type="entry name" value="Pyruvt_ip_decrb"/>
    <property type="match status" value="1"/>
</dbReference>
<feature type="domain" description="Thiamine pyrophosphate enzyme N-terminal TPP-binding" evidence="14">
    <location>
        <begin position="2"/>
        <end position="92"/>
    </location>
</feature>
<protein>
    <recommendedName>
        <fullName evidence="3">Pyruvate decarboxylase</fullName>
    </recommendedName>
</protein>
<keyword evidence="15" id="KW-0670">Pyruvate</keyword>
<evidence type="ECO:0000256" key="4">
    <source>
        <dbReference type="ARBA" id="ARBA00022723"/>
    </source>
</evidence>
<evidence type="ECO:0000313" key="16">
    <source>
        <dbReference type="Proteomes" id="UP000235672"/>
    </source>
</evidence>
<evidence type="ECO:0000256" key="9">
    <source>
        <dbReference type="PIRSR" id="PIRSR036565-1"/>
    </source>
</evidence>
<comment type="cofactor">
    <cofactor evidence="1">
        <name>thiamine diphosphate</name>
        <dbReference type="ChEBI" id="CHEBI:58937"/>
    </cofactor>
</comment>
<dbReference type="InterPro" id="IPR012000">
    <property type="entry name" value="Thiamin_PyroP_enz_cen_dom"/>
</dbReference>
<evidence type="ECO:0000256" key="1">
    <source>
        <dbReference type="ARBA" id="ARBA00001964"/>
    </source>
</evidence>
<dbReference type="GO" id="GO:0000949">
    <property type="term" value="P:aromatic amino acid family catabolic process to alcohol via Ehrlich pathway"/>
    <property type="evidence" value="ECO:0007669"/>
    <property type="project" value="TreeGrafter"/>
</dbReference>
<feature type="binding site" evidence="9">
    <location>
        <position position="469"/>
    </location>
    <ligand>
        <name>pyruvate</name>
        <dbReference type="ChEBI" id="CHEBI:15361"/>
        <label>1</label>
        <note>substrate; ligand shared between two neighboring subunits</note>
    </ligand>
</feature>
<dbReference type="Pfam" id="PF02775">
    <property type="entry name" value="TPP_enzyme_C"/>
    <property type="match status" value="1"/>
</dbReference>
<keyword evidence="8" id="KW-0456">Lyase</keyword>
<dbReference type="SUPFAM" id="SSF52518">
    <property type="entry name" value="Thiamin diphosphate-binding fold (THDP-binding)"/>
    <property type="match status" value="2"/>
</dbReference>
<dbReference type="CDD" id="cd07038">
    <property type="entry name" value="TPP_PYR_PDC_IPDC_like"/>
    <property type="match status" value="1"/>
</dbReference>
<accession>A0A2J6PM86</accession>
<keyword evidence="5" id="KW-0210">Decarboxylase</keyword>
<comment type="cofactor">
    <cofactor evidence="10">
        <name>Mg(2+)</name>
        <dbReference type="ChEBI" id="CHEBI:18420"/>
    </cofactor>
    <text evidence="10">Binds 1 Mg(2+) per subunit.</text>
</comment>
<dbReference type="InterPro" id="IPR047214">
    <property type="entry name" value="TPP_PDC_IPDC"/>
</dbReference>
<evidence type="ECO:0000256" key="10">
    <source>
        <dbReference type="PIRSR" id="PIRSR036565-2"/>
    </source>
</evidence>
<dbReference type="OrthoDB" id="308383at2759"/>
<sequence length="556" mass="61867">MGLPGDTNLELLHYIGSTDMLWAGNSNELNAAYAADGYSRIKGSPGVILTTMGVGELSAINGIAGSFAENLKIIHVVTATGRAAQEKRIMIHHTLGDFHDHRIYAKMSSPVRVSHCYLDDETTAVAGIDRVIRECYIYSRPVYIYVPVDMVHKPVPASALERPLFLNRSSNSNAEEAALHTVLSALYSARNPVMLVDALILQFGLKPLARNLLELLKFPTFCPFMGKSVIEETKPYFYGTYNGRFSYPGIQNSVEEDSDLVVHFWPLPTDMNTGGFSAKINPKKLILIQENKVNFKGQAFEGVYLESFLTRLLNSLDISKVPKIAPLSLPAPSPPELPEIQETQITQAYLWPRMGKFFRSDDIVFADGGTTHFGLQDANSPDITYNMQNYWASIGYALLATFGGAMEKRDLIKSKTEGWNGVKGEGNGRVIFITGEGAMQLTVQEVGSMIREGLDILIIIINHGGYSIERCIVHPEAAYHDIATWNCKYMLDFFGASDGTARTHQARTKEELEAILTRPEFEDPKGVHVLEIFTDKMDFPWRLKAFGQAYREMKGT</sequence>
<proteinExistence type="inferred from homology"/>